<keyword evidence="1" id="KW-0472">Membrane</keyword>
<feature type="domain" description="Metallo-beta-lactamase" evidence="2">
    <location>
        <begin position="131"/>
        <end position="325"/>
    </location>
</feature>
<evidence type="ECO:0000256" key="1">
    <source>
        <dbReference type="SAM" id="Phobius"/>
    </source>
</evidence>
<dbReference type="PANTHER" id="PTHR15032">
    <property type="entry name" value="N-ACYL-PHOSPHATIDYLETHANOLAMINE-HYDROLYZING PHOSPHOLIPASE D"/>
    <property type="match status" value="1"/>
</dbReference>
<proteinExistence type="predicted"/>
<gene>
    <name evidence="3" type="ORF">AAE02nite_50790</name>
</gene>
<accession>A0A512B623</accession>
<dbReference type="PANTHER" id="PTHR15032:SF4">
    <property type="entry name" value="N-ACYL-PHOSPHATIDYLETHANOLAMINE-HYDROLYZING PHOSPHOLIPASE D"/>
    <property type="match status" value="1"/>
</dbReference>
<dbReference type="GO" id="GO:0070290">
    <property type="term" value="F:N-acylphosphatidylethanolamine-specific phospholipase D activity"/>
    <property type="evidence" value="ECO:0007669"/>
    <property type="project" value="InterPro"/>
</dbReference>
<evidence type="ECO:0000259" key="2">
    <source>
        <dbReference type="Pfam" id="PF12706"/>
    </source>
</evidence>
<organism evidence="3 4">
    <name type="scientific">Adhaeribacter aerolatus</name>
    <dbReference type="NCBI Taxonomy" id="670289"/>
    <lineage>
        <taxon>Bacteria</taxon>
        <taxon>Pseudomonadati</taxon>
        <taxon>Bacteroidota</taxon>
        <taxon>Cytophagia</taxon>
        <taxon>Cytophagales</taxon>
        <taxon>Hymenobacteraceae</taxon>
        <taxon>Adhaeribacter</taxon>
    </lineage>
</organism>
<name>A0A512B623_9BACT</name>
<sequence>MTKNKKEILKAFKRIVITTFIIIGALLLAISLYMRQDKFGKGPSGTRFERIKRSPNFKNGKFQNLSNTPTLAEGHSWFKVLYEAYIKNKPRHYPTDIIPSVKTDLLNLPVDSNVLVWFGHSSYFLQIDGKRILVDPAFSGNASPIPRTEKSFKGTDIYSVTDLPDIDYLFISHDHYDHVDYETLIALKNKTKKVICGLGVGSHFEYWGYDSSKIIERDWNEKVELDSGFTIFVEPARHFSGRGLSTKKTLWASYVLQTPSIKIYIGGDSGYDTHYATIGRKHGYIDLAILDNGQYNEAWRYIHNLPGDVLKAAQDLKAKRIFPVHSSKFALGTHDWDEPLVQITKLNKLSYNFPLVTPMIGEIVNLKDPNQQFKHWWVGLN</sequence>
<feature type="transmembrane region" description="Helical" evidence="1">
    <location>
        <begin position="12"/>
        <end position="34"/>
    </location>
</feature>
<dbReference type="EMBL" id="BJYS01000062">
    <property type="protein sequence ID" value="GEO07415.1"/>
    <property type="molecule type" value="Genomic_DNA"/>
</dbReference>
<dbReference type="AlphaFoldDB" id="A0A512B623"/>
<dbReference type="Proteomes" id="UP000321532">
    <property type="component" value="Unassembled WGS sequence"/>
</dbReference>
<protein>
    <submittedName>
        <fullName evidence="3">MBL fold metallo-hydrolase</fullName>
    </submittedName>
</protein>
<dbReference type="InterPro" id="IPR024884">
    <property type="entry name" value="NAPE-PLD"/>
</dbReference>
<dbReference type="Gene3D" id="3.60.15.10">
    <property type="entry name" value="Ribonuclease Z/Hydroxyacylglutathione hydrolase-like"/>
    <property type="match status" value="1"/>
</dbReference>
<dbReference type="GO" id="GO:0008270">
    <property type="term" value="F:zinc ion binding"/>
    <property type="evidence" value="ECO:0007669"/>
    <property type="project" value="InterPro"/>
</dbReference>
<dbReference type="SUPFAM" id="SSF56281">
    <property type="entry name" value="Metallo-hydrolase/oxidoreductase"/>
    <property type="match status" value="1"/>
</dbReference>
<comment type="caution">
    <text evidence="3">The sequence shown here is derived from an EMBL/GenBank/DDBJ whole genome shotgun (WGS) entry which is preliminary data.</text>
</comment>
<keyword evidence="1" id="KW-0812">Transmembrane</keyword>
<dbReference type="InterPro" id="IPR036866">
    <property type="entry name" value="RibonucZ/Hydroxyglut_hydro"/>
</dbReference>
<dbReference type="Pfam" id="PF12706">
    <property type="entry name" value="Lactamase_B_2"/>
    <property type="match status" value="1"/>
</dbReference>
<keyword evidence="4" id="KW-1185">Reference proteome</keyword>
<evidence type="ECO:0000313" key="4">
    <source>
        <dbReference type="Proteomes" id="UP000321532"/>
    </source>
</evidence>
<dbReference type="PIRSF" id="PIRSF038896">
    <property type="entry name" value="NAPE-PLD"/>
    <property type="match status" value="1"/>
</dbReference>
<keyword evidence="1" id="KW-1133">Transmembrane helix</keyword>
<reference evidence="3 4" key="1">
    <citation type="submission" date="2019-07" db="EMBL/GenBank/DDBJ databases">
        <title>Whole genome shotgun sequence of Adhaeribacter aerolatus NBRC 106133.</title>
        <authorList>
            <person name="Hosoyama A."/>
            <person name="Uohara A."/>
            <person name="Ohji S."/>
            <person name="Ichikawa N."/>
        </authorList>
    </citation>
    <scope>NUCLEOTIDE SEQUENCE [LARGE SCALE GENOMIC DNA]</scope>
    <source>
        <strain evidence="3 4">NBRC 106133</strain>
    </source>
</reference>
<dbReference type="OrthoDB" id="9805728at2"/>
<keyword evidence="3" id="KW-0378">Hydrolase</keyword>
<dbReference type="RefSeq" id="WP_146905569.1">
    <property type="nucleotide sequence ID" value="NZ_BJYS01000062.1"/>
</dbReference>
<dbReference type="GO" id="GO:0005737">
    <property type="term" value="C:cytoplasm"/>
    <property type="evidence" value="ECO:0007669"/>
    <property type="project" value="TreeGrafter"/>
</dbReference>
<dbReference type="InterPro" id="IPR001279">
    <property type="entry name" value="Metallo-B-lactamas"/>
</dbReference>
<evidence type="ECO:0000313" key="3">
    <source>
        <dbReference type="EMBL" id="GEO07415.1"/>
    </source>
</evidence>